<evidence type="ECO:0000256" key="2">
    <source>
        <dbReference type="ARBA" id="ARBA00061366"/>
    </source>
</evidence>
<dbReference type="Pfam" id="PF15738">
    <property type="entry name" value="YafQ_toxin"/>
    <property type="match status" value="1"/>
</dbReference>
<protein>
    <submittedName>
        <fullName evidence="4">Type II toxin-antitoxin system YafQ family toxin</fullName>
    </submittedName>
</protein>
<reference evidence="4" key="2">
    <citation type="journal article" date="2021" name="PeerJ">
        <title>Extensive microbial diversity within the chicken gut microbiome revealed by metagenomics and culture.</title>
        <authorList>
            <person name="Gilroy R."/>
            <person name="Ravi A."/>
            <person name="Getino M."/>
            <person name="Pursley I."/>
            <person name="Horton D.L."/>
            <person name="Alikhan N.F."/>
            <person name="Baker D."/>
            <person name="Gharbi K."/>
            <person name="Hall N."/>
            <person name="Watson M."/>
            <person name="Adriaenssens E.M."/>
            <person name="Foster-Nyarko E."/>
            <person name="Jarju S."/>
            <person name="Secka A."/>
            <person name="Antonio M."/>
            <person name="Oren A."/>
            <person name="Chaudhuri R.R."/>
            <person name="La Ragione R."/>
            <person name="Hildebrand F."/>
            <person name="Pallen M.J."/>
        </authorList>
    </citation>
    <scope>NUCLEOTIDE SEQUENCE</scope>
    <source>
        <strain evidence="4">CHK189-12415</strain>
    </source>
</reference>
<keyword evidence="1" id="KW-1277">Toxin-antitoxin system</keyword>
<dbReference type="Proteomes" id="UP000824241">
    <property type="component" value="Unassembled WGS sequence"/>
</dbReference>
<organism evidence="4 5">
    <name type="scientific">Candidatus Faecivivens stercoravium</name>
    <dbReference type="NCBI Taxonomy" id="2840803"/>
    <lineage>
        <taxon>Bacteria</taxon>
        <taxon>Bacillati</taxon>
        <taxon>Bacillota</taxon>
        <taxon>Clostridia</taxon>
        <taxon>Eubacteriales</taxon>
        <taxon>Oscillospiraceae</taxon>
        <taxon>Oscillospiraceae incertae sedis</taxon>
        <taxon>Candidatus Faecivivens</taxon>
    </lineage>
</organism>
<sequence>MLTLVTTTQFRKDYKRAKKRGMDLSRLEAVLELLCAEEILPAALRDHPLTGNYIGFRECHIQPDWLLVYEIRKDQLILVASRTGSHADLFGK</sequence>
<dbReference type="FunFam" id="3.30.2310.20:FF:000003">
    <property type="entry name" value="Type II toxin-antitoxin system YafQ family toxin"/>
    <property type="match status" value="1"/>
</dbReference>
<dbReference type="PIRSF" id="PIRSF006156">
    <property type="entry name" value="YafQ"/>
    <property type="match status" value="1"/>
</dbReference>
<dbReference type="NCBIfam" id="TIGR02385">
    <property type="entry name" value="RelE_StbE"/>
    <property type="match status" value="1"/>
</dbReference>
<feature type="active site" description="Proton donor" evidence="3">
    <location>
        <position position="86"/>
    </location>
</feature>
<dbReference type="EMBL" id="DVHA01000064">
    <property type="protein sequence ID" value="HIR60318.1"/>
    <property type="molecule type" value="Genomic_DNA"/>
</dbReference>
<dbReference type="SUPFAM" id="SSF143011">
    <property type="entry name" value="RelE-like"/>
    <property type="match status" value="1"/>
</dbReference>
<dbReference type="PANTHER" id="PTHR40588">
    <property type="entry name" value="MRNA INTERFERASE TOXIN YAFQ"/>
    <property type="match status" value="1"/>
</dbReference>
<dbReference type="InterPro" id="IPR035093">
    <property type="entry name" value="RelE/ParE_toxin_dom_sf"/>
</dbReference>
<dbReference type="GO" id="GO:0006415">
    <property type="term" value="P:translational termination"/>
    <property type="evidence" value="ECO:0007669"/>
    <property type="project" value="TreeGrafter"/>
</dbReference>
<dbReference type="AlphaFoldDB" id="A0A9D1DWQ0"/>
<dbReference type="InterPro" id="IPR004386">
    <property type="entry name" value="Toxin_YafQ-like"/>
</dbReference>
<proteinExistence type="inferred from homology"/>
<evidence type="ECO:0000313" key="5">
    <source>
        <dbReference type="Proteomes" id="UP000824241"/>
    </source>
</evidence>
<comment type="similarity">
    <text evidence="2">Belongs to the RelE toxin family. YafQ subfamily.</text>
</comment>
<gene>
    <name evidence="4" type="ORF">IAB37_01910</name>
</gene>
<comment type="caution">
    <text evidence="4">The sequence shown here is derived from an EMBL/GenBank/DDBJ whole genome shotgun (WGS) entry which is preliminary data.</text>
</comment>
<accession>A0A9D1DWQ0</accession>
<dbReference type="GO" id="GO:0006402">
    <property type="term" value="P:mRNA catabolic process"/>
    <property type="evidence" value="ECO:0007669"/>
    <property type="project" value="TreeGrafter"/>
</dbReference>
<dbReference type="GO" id="GO:0004521">
    <property type="term" value="F:RNA endonuclease activity"/>
    <property type="evidence" value="ECO:0007669"/>
    <property type="project" value="TreeGrafter"/>
</dbReference>
<reference evidence="4" key="1">
    <citation type="submission" date="2020-10" db="EMBL/GenBank/DDBJ databases">
        <authorList>
            <person name="Gilroy R."/>
        </authorList>
    </citation>
    <scope>NUCLEOTIDE SEQUENCE</scope>
    <source>
        <strain evidence="4">CHK189-12415</strain>
    </source>
</reference>
<dbReference type="Gene3D" id="3.30.2310.20">
    <property type="entry name" value="RelE-like"/>
    <property type="match status" value="1"/>
</dbReference>
<name>A0A9D1DWQ0_9FIRM</name>
<evidence type="ECO:0000313" key="4">
    <source>
        <dbReference type="EMBL" id="HIR60318.1"/>
    </source>
</evidence>
<evidence type="ECO:0000256" key="1">
    <source>
        <dbReference type="ARBA" id="ARBA00022649"/>
    </source>
</evidence>
<dbReference type="InterPro" id="IPR007712">
    <property type="entry name" value="RelE/ParE_toxin"/>
</dbReference>
<dbReference type="PANTHER" id="PTHR40588:SF1">
    <property type="entry name" value="MRNA INTERFERASE TOXIN YAFQ"/>
    <property type="match status" value="1"/>
</dbReference>
<evidence type="ECO:0000256" key="3">
    <source>
        <dbReference type="PIRSR" id="PIRSR006156-1"/>
    </source>
</evidence>